<dbReference type="PROSITE" id="PS00375">
    <property type="entry name" value="UDPGT"/>
    <property type="match status" value="1"/>
</dbReference>
<dbReference type="SUPFAM" id="SSF53756">
    <property type="entry name" value="UDP-Glycosyltransferase/glycogen phosphorylase"/>
    <property type="match status" value="1"/>
</dbReference>
<keyword evidence="5" id="KW-1185">Reference proteome</keyword>
<keyword evidence="3" id="KW-0328">Glycosyltransferase</keyword>
<organism evidence="5 6">
    <name type="scientific">Ziziphus jujuba</name>
    <name type="common">Chinese jujube</name>
    <name type="synonym">Ziziphus sativa</name>
    <dbReference type="NCBI Taxonomy" id="326968"/>
    <lineage>
        <taxon>Eukaryota</taxon>
        <taxon>Viridiplantae</taxon>
        <taxon>Streptophyta</taxon>
        <taxon>Embryophyta</taxon>
        <taxon>Tracheophyta</taxon>
        <taxon>Spermatophyta</taxon>
        <taxon>Magnoliopsida</taxon>
        <taxon>eudicotyledons</taxon>
        <taxon>Gunneridae</taxon>
        <taxon>Pentapetalae</taxon>
        <taxon>rosids</taxon>
        <taxon>fabids</taxon>
        <taxon>Rosales</taxon>
        <taxon>Rhamnaceae</taxon>
        <taxon>Paliureae</taxon>
        <taxon>Ziziphus</taxon>
    </lineage>
</organism>
<protein>
    <recommendedName>
        <fullName evidence="4">Glycosyltransferase</fullName>
        <ecNumber evidence="4">2.4.1.-</ecNumber>
    </recommendedName>
</protein>
<dbReference type="KEGG" id="zju:107428795"/>
<dbReference type="Proteomes" id="UP001652623">
    <property type="component" value="Chromosome 12"/>
</dbReference>
<sequence>MGSIVSENPHLVCIPFPAQGHVNPFMQMAKLLHARGFFITFVYTEFNHSRLLRSKGPEAVKNSPGFRFETIPDGVPPSNPDATQSVTELLYYTQKHSVAPLRDLIKRLNATEGIPPVGCIISDGIMCFSIKVARELKIPEVQFWTASTCGLMAYLQFGDLVQKGIYPLKDESLLTNGYMKTPLEWIPGMKHMRLKDMPSFVRSTDPKDIAFNRWLEEAQDNLKSDAIVINTFEDFESEVLEALASMFPNIYSIGPLSLQVKSLPKNIDSDAKMPSLWKENTECLAWLDKQKPDSTVYINFGSIAMMTEDNLKEFAWGLANSGHPFLWILRNDVVQGSSAVLPLEFLEETKDRGLIVNWVPQEKVLKHPSVGAFLTHSGWNSTLEGICGGVPMICWPFFAEQQVNCRYACTTWGIGLEINSVVKREEVCRLVKEMMEEETGKIMRKKAKEWKRKADEAVGEGGSACKDFNHLVMELQRLSFNGR</sequence>
<dbReference type="AlphaFoldDB" id="A0A6P4AGW2"/>
<evidence type="ECO:0000256" key="4">
    <source>
        <dbReference type="RuleBase" id="RU362057"/>
    </source>
</evidence>
<keyword evidence="2 3" id="KW-0808">Transferase</keyword>
<evidence type="ECO:0000256" key="1">
    <source>
        <dbReference type="ARBA" id="ARBA00009995"/>
    </source>
</evidence>
<evidence type="ECO:0000313" key="6">
    <source>
        <dbReference type="RefSeq" id="XP_015894870.1"/>
    </source>
</evidence>
<dbReference type="SMR" id="A0A6P4AGW2"/>
<dbReference type="RefSeq" id="XP_015894870.1">
    <property type="nucleotide sequence ID" value="XM_016039384.3"/>
</dbReference>
<dbReference type="FunFam" id="3.40.50.2000:FF:000027">
    <property type="entry name" value="Glycosyltransferase"/>
    <property type="match status" value="1"/>
</dbReference>
<evidence type="ECO:0000256" key="2">
    <source>
        <dbReference type="ARBA" id="ARBA00022679"/>
    </source>
</evidence>
<dbReference type="EC" id="2.4.1.-" evidence="4"/>
<gene>
    <name evidence="6" type="primary">LOC107428795</name>
</gene>
<reference evidence="6" key="1">
    <citation type="submission" date="2025-08" db="UniProtKB">
        <authorList>
            <consortium name="RefSeq"/>
        </authorList>
    </citation>
    <scope>IDENTIFICATION</scope>
    <source>
        <tissue evidence="6">Seedling</tissue>
    </source>
</reference>
<dbReference type="PANTHER" id="PTHR11926">
    <property type="entry name" value="GLUCOSYL/GLUCURONOSYL TRANSFERASES"/>
    <property type="match status" value="1"/>
</dbReference>
<name>A0A6P4AGW2_ZIZJJ</name>
<dbReference type="PANTHER" id="PTHR11926:SF1365">
    <property type="entry name" value="GLYCOSYLTRANSFERASE"/>
    <property type="match status" value="1"/>
</dbReference>
<evidence type="ECO:0000313" key="5">
    <source>
        <dbReference type="Proteomes" id="UP001652623"/>
    </source>
</evidence>
<dbReference type="InterPro" id="IPR002213">
    <property type="entry name" value="UDP_glucos_trans"/>
</dbReference>
<comment type="similarity">
    <text evidence="1 3">Belongs to the UDP-glycosyltransferase family.</text>
</comment>
<dbReference type="InterPro" id="IPR035595">
    <property type="entry name" value="UDP_glycos_trans_CS"/>
</dbReference>
<dbReference type="Pfam" id="PF00201">
    <property type="entry name" value="UDPGT"/>
    <property type="match status" value="1"/>
</dbReference>
<evidence type="ECO:0000256" key="3">
    <source>
        <dbReference type="RuleBase" id="RU003718"/>
    </source>
</evidence>
<dbReference type="GO" id="GO:0080043">
    <property type="term" value="F:quercetin 3-O-glucosyltransferase activity"/>
    <property type="evidence" value="ECO:0007669"/>
    <property type="project" value="TreeGrafter"/>
</dbReference>
<dbReference type="GO" id="GO:0080044">
    <property type="term" value="F:quercetin 7-O-glucosyltransferase activity"/>
    <property type="evidence" value="ECO:0007669"/>
    <property type="project" value="TreeGrafter"/>
</dbReference>
<dbReference type="CDD" id="cd03784">
    <property type="entry name" value="GT1_Gtf-like"/>
    <property type="match status" value="1"/>
</dbReference>
<dbReference type="FunFam" id="3.40.50.2000:FF:000055">
    <property type="entry name" value="Glycosyltransferase"/>
    <property type="match status" value="1"/>
</dbReference>
<dbReference type="Gene3D" id="3.40.50.2000">
    <property type="entry name" value="Glycogen Phosphorylase B"/>
    <property type="match status" value="2"/>
</dbReference>
<dbReference type="GeneID" id="107428795"/>
<proteinExistence type="inferred from homology"/>
<accession>A0A6P4AGW2</accession>
<dbReference type="InParanoid" id="A0A6P4AGW2"/>